<dbReference type="Proteomes" id="UP000001844">
    <property type="component" value="Chromosome"/>
</dbReference>
<sequence>MECIQNLSIVRFPGQFEGSSLIAIIGIKKSRHIRKAISQHGDIGEPIATFFEQRQWIKDMAKFR</sequence>
<evidence type="ECO:0000313" key="2">
    <source>
        <dbReference type="Proteomes" id="UP000001844"/>
    </source>
</evidence>
<proteinExistence type="predicted"/>
<dbReference type="KEGG" id="nhl:Nhal_0388"/>
<name>D5BVF2_NITHN</name>
<dbReference type="HOGENOM" id="CLU_2863229_0_0_6"/>
<evidence type="ECO:0000313" key="1">
    <source>
        <dbReference type="EMBL" id="ADE13580.1"/>
    </source>
</evidence>
<organism evidence="1 2">
    <name type="scientific">Nitrosococcus halophilus (strain Nc4)</name>
    <dbReference type="NCBI Taxonomy" id="472759"/>
    <lineage>
        <taxon>Bacteria</taxon>
        <taxon>Pseudomonadati</taxon>
        <taxon>Pseudomonadota</taxon>
        <taxon>Gammaproteobacteria</taxon>
        <taxon>Chromatiales</taxon>
        <taxon>Chromatiaceae</taxon>
        <taxon>Nitrosococcus</taxon>
    </lineage>
</organism>
<accession>D5BVF2</accession>
<reference evidence="2" key="1">
    <citation type="submission" date="2010-04" db="EMBL/GenBank/DDBJ databases">
        <title>Complete genome sequence of Nitrosococcus halophilus Nc4, a salt-adapted, aerobic obligate ammonia-oxidizing sulfur purple bacterium.</title>
        <authorList>
            <consortium name="US DOE Joint Genome Institute"/>
            <person name="Campbell M.A."/>
            <person name="Malfatti S.A."/>
            <person name="Chain P.S.G."/>
            <person name="Heidelberg J.F."/>
            <person name="Ward B.B."/>
            <person name="Klotz M.G."/>
        </authorList>
    </citation>
    <scope>NUCLEOTIDE SEQUENCE [LARGE SCALE GENOMIC DNA]</scope>
    <source>
        <strain evidence="2">Nc4</strain>
    </source>
</reference>
<dbReference type="AlphaFoldDB" id="D5BVF2"/>
<keyword evidence="2" id="KW-1185">Reference proteome</keyword>
<protein>
    <submittedName>
        <fullName evidence="1">Uncharacterized protein</fullName>
    </submittedName>
</protein>
<gene>
    <name evidence="1" type="ordered locus">Nhal_0388</name>
</gene>
<dbReference type="EMBL" id="CP001798">
    <property type="protein sequence ID" value="ADE13580.1"/>
    <property type="molecule type" value="Genomic_DNA"/>
</dbReference>